<comment type="caution">
    <text evidence="3">The sequence shown here is derived from an EMBL/GenBank/DDBJ whole genome shotgun (WGS) entry which is preliminary data.</text>
</comment>
<dbReference type="Pfam" id="PF12146">
    <property type="entry name" value="Hydrolase_4"/>
    <property type="match status" value="1"/>
</dbReference>
<protein>
    <submittedName>
        <fullName evidence="3">Alpha/beta hydrolase</fullName>
    </submittedName>
</protein>
<dbReference type="Gene3D" id="3.40.50.1820">
    <property type="entry name" value="alpha/beta hydrolase"/>
    <property type="match status" value="1"/>
</dbReference>
<evidence type="ECO:0000313" key="4">
    <source>
        <dbReference type="Proteomes" id="UP000251047"/>
    </source>
</evidence>
<name>A0A364V8B9_9CORY</name>
<dbReference type="InterPro" id="IPR029058">
    <property type="entry name" value="AB_hydrolase_fold"/>
</dbReference>
<dbReference type="SUPFAM" id="SSF53474">
    <property type="entry name" value="alpha/beta-Hydrolases"/>
    <property type="match status" value="1"/>
</dbReference>
<dbReference type="RefSeq" id="WP_112770336.1">
    <property type="nucleotide sequence ID" value="NZ_CP063191.1"/>
</dbReference>
<reference evidence="3 4" key="1">
    <citation type="journal article" date="2018" name="Syst. Appl. Microbiol.">
        <title>Corynebacterium heidelbergense sp. nov., isolated from the preen glands of Egyptian geese (Alopochen aegyptiacus).</title>
        <authorList>
            <person name="Braun M.S."/>
            <person name="Wang E."/>
            <person name="Zimmermann S."/>
            <person name="Wink M."/>
        </authorList>
    </citation>
    <scope>NUCLEOTIDE SEQUENCE [LARGE SCALE GENOMIC DNA]</scope>
    <source>
        <strain evidence="3 4">DSM 104638</strain>
    </source>
</reference>
<evidence type="ECO:0000259" key="2">
    <source>
        <dbReference type="Pfam" id="PF12146"/>
    </source>
</evidence>
<dbReference type="Proteomes" id="UP000251047">
    <property type="component" value="Unassembled WGS sequence"/>
</dbReference>
<feature type="domain" description="Serine aminopeptidase S33" evidence="2">
    <location>
        <begin position="86"/>
        <end position="302"/>
    </location>
</feature>
<feature type="region of interest" description="Disordered" evidence="1">
    <location>
        <begin position="1"/>
        <end position="34"/>
    </location>
</feature>
<dbReference type="AlphaFoldDB" id="A0A364V8B9"/>
<dbReference type="GO" id="GO:0016787">
    <property type="term" value="F:hydrolase activity"/>
    <property type="evidence" value="ECO:0007669"/>
    <property type="project" value="UniProtKB-KW"/>
</dbReference>
<gene>
    <name evidence="3" type="ORF">CWC39_10140</name>
</gene>
<evidence type="ECO:0000256" key="1">
    <source>
        <dbReference type="SAM" id="MobiDB-lite"/>
    </source>
</evidence>
<proteinExistence type="predicted"/>
<dbReference type="InterPro" id="IPR022742">
    <property type="entry name" value="Hydrolase_4"/>
</dbReference>
<dbReference type="OrthoDB" id="9801217at2"/>
<accession>A0A364V8B9</accession>
<organism evidence="3 4">
    <name type="scientific">Corynebacterium heidelbergense</name>
    <dbReference type="NCBI Taxonomy" id="2055947"/>
    <lineage>
        <taxon>Bacteria</taxon>
        <taxon>Bacillati</taxon>
        <taxon>Actinomycetota</taxon>
        <taxon>Actinomycetes</taxon>
        <taxon>Mycobacteriales</taxon>
        <taxon>Corynebacteriaceae</taxon>
        <taxon>Corynebacterium</taxon>
    </lineage>
</organism>
<keyword evidence="3" id="KW-0378">Hydrolase</keyword>
<evidence type="ECO:0000313" key="3">
    <source>
        <dbReference type="EMBL" id="RAV32881.1"/>
    </source>
</evidence>
<dbReference type="EMBL" id="PHQP01000127">
    <property type="protein sequence ID" value="RAV32881.1"/>
    <property type="molecule type" value="Genomic_DNA"/>
</dbReference>
<sequence length="417" mass="46246">MSSANPTPAAADPTSRFSRAEITSHLGSEEPTPSVASLVFEPDDLGPGFQRHLVEMGPDPDGETPVRLALIRYRPDESDRDFFYRPAVIFIHGMTDYFFHAHVAHELHARGYAVYGLDLRKCGRAWREGQTWHHVTDQALYDEDITIAGTLIAAAHGSVVVEGHSTGGLNVATWAGRLNAAAEAHPDGPEAQLQQHLRGVVLNSPWLGLQLDPVSAFVSTYIFPLLIKVFPDLGVPGGITPAYGRSLHISEHGEWDYDLRYKPLAPRPKKASWLVGVIRQQRGFMRHPMNTGVPTIMFTSERHHFAKHFSLTQLPPTLINRWAPQRAQSNMPSIESRRAATDGADLILKPKQMRARIGRLAPHAEIVVLKDALHDVFLSRRAVRDRAINELAEWLAQVAPAPHRPSVPQTSESCAPR</sequence>